<dbReference type="PANTHER" id="PTHR24221">
    <property type="entry name" value="ATP-BINDING CASSETTE SUB-FAMILY B"/>
    <property type="match status" value="1"/>
</dbReference>
<evidence type="ECO:0000259" key="8">
    <source>
        <dbReference type="PROSITE" id="PS50893"/>
    </source>
</evidence>
<evidence type="ECO:0000256" key="4">
    <source>
        <dbReference type="ARBA" id="ARBA00022840"/>
    </source>
</evidence>
<sequence length="600" mass="61123">MVDVPIAAQADPMAAQALPAGVPTPTATPTDRTGTGVRGALRVAPGATVTLALAVPAGSIAALLLPAAVAGSVDAVVRGDSASGPTVRLIAVLVLGLLAGLLAEIAGPGLAAELTARLRRRLAVHVTDLGTGSRNPFPAGDVTSRLVGAAPDAAGLVPSLLGTLGALVTSLGGIVALALIDPWLAVGFLGGLLPGLLVVRVFMARATDLFGRYQAVQGGLAGRLTDALAGARTIRACGTRDREIARILAPLPELSAAGHGLWRAQRSAVAQVLLLAPMVELTVLATAGWLLAEGRIPPGQMVAAAGYAALGLGFLEQVEALVGVAHARAGRIRAAELLAVEPAGYGTARTLPPGGGELVFRGVRVRVPEGEAGSGGGRAVLDGIDLTVPAGACVALVGASGSGKSTLAALAGRLREPDEGEVLLDGLPVTRLARGELRRGVAYAFPRPVLVGADLAEALAYGRPGADPEALTRAARMAYADDFVRRLPAGYATRTDGLALSGGEVQRLGLARALVQDARVLVLDDATSGLDTVTEHHIHEAFRTGLADRTRIVVAHRAAAAADADFVAWLDSGRIKALGPHRELWSDPAYRAVFTREERT</sequence>
<dbReference type="OrthoDB" id="9806127at2"/>
<name>A0A401YZB5_9ACTN</name>
<dbReference type="GO" id="GO:0034040">
    <property type="term" value="F:ATPase-coupled lipid transmembrane transporter activity"/>
    <property type="evidence" value="ECO:0007669"/>
    <property type="project" value="TreeGrafter"/>
</dbReference>
<dbReference type="SUPFAM" id="SSF52540">
    <property type="entry name" value="P-loop containing nucleoside triphosphate hydrolases"/>
    <property type="match status" value="1"/>
</dbReference>
<dbReference type="AlphaFoldDB" id="A0A401YZB5"/>
<dbReference type="GO" id="GO:0140359">
    <property type="term" value="F:ABC-type transporter activity"/>
    <property type="evidence" value="ECO:0007669"/>
    <property type="project" value="InterPro"/>
</dbReference>
<dbReference type="PANTHER" id="PTHR24221:SF654">
    <property type="entry name" value="ATP-BINDING CASSETTE SUB-FAMILY B MEMBER 6"/>
    <property type="match status" value="1"/>
</dbReference>
<keyword evidence="2 7" id="KW-0812">Transmembrane</keyword>
<dbReference type="GO" id="GO:0005524">
    <property type="term" value="F:ATP binding"/>
    <property type="evidence" value="ECO:0007669"/>
    <property type="project" value="UniProtKB-KW"/>
</dbReference>
<dbReference type="InterPro" id="IPR039421">
    <property type="entry name" value="Type_1_exporter"/>
</dbReference>
<feature type="transmembrane region" description="Helical" evidence="7">
    <location>
        <begin position="153"/>
        <end position="177"/>
    </location>
</feature>
<comment type="caution">
    <text evidence="10">The sequence shown here is derived from an EMBL/GenBank/DDBJ whole genome shotgun (WGS) entry which is preliminary data.</text>
</comment>
<feature type="transmembrane region" description="Helical" evidence="7">
    <location>
        <begin position="89"/>
        <end position="112"/>
    </location>
</feature>
<proteinExistence type="predicted"/>
<dbReference type="PROSITE" id="PS50929">
    <property type="entry name" value="ABC_TM1F"/>
    <property type="match status" value="1"/>
</dbReference>
<keyword evidence="6 7" id="KW-0472">Membrane</keyword>
<evidence type="ECO:0000256" key="2">
    <source>
        <dbReference type="ARBA" id="ARBA00022692"/>
    </source>
</evidence>
<dbReference type="GO" id="GO:0005886">
    <property type="term" value="C:plasma membrane"/>
    <property type="evidence" value="ECO:0007669"/>
    <property type="project" value="UniProtKB-SubCell"/>
</dbReference>
<dbReference type="Pfam" id="PF00005">
    <property type="entry name" value="ABC_tran"/>
    <property type="match status" value="1"/>
</dbReference>
<feature type="transmembrane region" description="Helical" evidence="7">
    <location>
        <begin position="272"/>
        <end position="292"/>
    </location>
</feature>
<keyword evidence="3" id="KW-0547">Nucleotide-binding</keyword>
<evidence type="ECO:0000256" key="5">
    <source>
        <dbReference type="ARBA" id="ARBA00022989"/>
    </source>
</evidence>
<gene>
    <name evidence="10" type="ORF">EHYA_07657</name>
</gene>
<keyword evidence="5 7" id="KW-1133">Transmembrane helix</keyword>
<keyword evidence="11" id="KW-1185">Reference proteome</keyword>
<evidence type="ECO:0000256" key="7">
    <source>
        <dbReference type="SAM" id="Phobius"/>
    </source>
</evidence>
<protein>
    <submittedName>
        <fullName evidence="10">ABC transporter ATP-binding protein</fullName>
    </submittedName>
</protein>
<evidence type="ECO:0000256" key="3">
    <source>
        <dbReference type="ARBA" id="ARBA00022741"/>
    </source>
</evidence>
<evidence type="ECO:0000256" key="1">
    <source>
        <dbReference type="ARBA" id="ARBA00004651"/>
    </source>
</evidence>
<dbReference type="GO" id="GO:0016887">
    <property type="term" value="F:ATP hydrolysis activity"/>
    <property type="evidence" value="ECO:0007669"/>
    <property type="project" value="InterPro"/>
</dbReference>
<feature type="domain" description="ABC transmembrane type-1" evidence="9">
    <location>
        <begin position="57"/>
        <end position="318"/>
    </location>
</feature>
<dbReference type="PROSITE" id="PS50893">
    <property type="entry name" value="ABC_TRANSPORTER_2"/>
    <property type="match status" value="1"/>
</dbReference>
<feature type="transmembrane region" description="Helical" evidence="7">
    <location>
        <begin position="48"/>
        <end position="69"/>
    </location>
</feature>
<dbReference type="EMBL" id="BIFH01000035">
    <property type="protein sequence ID" value="GCD99933.1"/>
    <property type="molecule type" value="Genomic_DNA"/>
</dbReference>
<dbReference type="SMART" id="SM00382">
    <property type="entry name" value="AAA"/>
    <property type="match status" value="1"/>
</dbReference>
<dbReference type="Pfam" id="PF00664">
    <property type="entry name" value="ABC_membrane"/>
    <property type="match status" value="1"/>
</dbReference>
<dbReference type="InterPro" id="IPR036640">
    <property type="entry name" value="ABC1_TM_sf"/>
</dbReference>
<dbReference type="InterPro" id="IPR027417">
    <property type="entry name" value="P-loop_NTPase"/>
</dbReference>
<comment type="subcellular location">
    <subcellularLocation>
        <location evidence="1">Cell membrane</location>
        <topology evidence="1">Multi-pass membrane protein</topology>
    </subcellularLocation>
</comment>
<feature type="transmembrane region" description="Helical" evidence="7">
    <location>
        <begin position="183"/>
        <end position="203"/>
    </location>
</feature>
<dbReference type="InterPro" id="IPR003593">
    <property type="entry name" value="AAA+_ATPase"/>
</dbReference>
<accession>A0A401YZB5</accession>
<dbReference type="Gene3D" id="1.20.1560.10">
    <property type="entry name" value="ABC transporter type 1, transmembrane domain"/>
    <property type="match status" value="1"/>
</dbReference>
<dbReference type="Proteomes" id="UP000286931">
    <property type="component" value="Unassembled WGS sequence"/>
</dbReference>
<reference evidence="10 11" key="1">
    <citation type="submission" date="2018-12" db="EMBL/GenBank/DDBJ databases">
        <title>Draft genome sequence of Embleya hyalina NBRC 13850T.</title>
        <authorList>
            <person name="Komaki H."/>
            <person name="Hosoyama A."/>
            <person name="Kimura A."/>
            <person name="Ichikawa N."/>
            <person name="Tamura T."/>
        </authorList>
    </citation>
    <scope>NUCLEOTIDE SEQUENCE [LARGE SCALE GENOMIC DNA]</scope>
    <source>
        <strain evidence="10 11">NBRC 13850</strain>
    </source>
</reference>
<dbReference type="SUPFAM" id="SSF90123">
    <property type="entry name" value="ABC transporter transmembrane region"/>
    <property type="match status" value="1"/>
</dbReference>
<evidence type="ECO:0000256" key="6">
    <source>
        <dbReference type="ARBA" id="ARBA00023136"/>
    </source>
</evidence>
<keyword evidence="4 10" id="KW-0067">ATP-binding</keyword>
<feature type="domain" description="ABC transporter" evidence="8">
    <location>
        <begin position="365"/>
        <end position="597"/>
    </location>
</feature>
<dbReference type="Gene3D" id="3.40.50.300">
    <property type="entry name" value="P-loop containing nucleotide triphosphate hydrolases"/>
    <property type="match status" value="1"/>
</dbReference>
<evidence type="ECO:0000259" key="9">
    <source>
        <dbReference type="PROSITE" id="PS50929"/>
    </source>
</evidence>
<evidence type="ECO:0000313" key="10">
    <source>
        <dbReference type="EMBL" id="GCD99933.1"/>
    </source>
</evidence>
<organism evidence="10 11">
    <name type="scientific">Embleya hyalina</name>
    <dbReference type="NCBI Taxonomy" id="516124"/>
    <lineage>
        <taxon>Bacteria</taxon>
        <taxon>Bacillati</taxon>
        <taxon>Actinomycetota</taxon>
        <taxon>Actinomycetes</taxon>
        <taxon>Kitasatosporales</taxon>
        <taxon>Streptomycetaceae</taxon>
        <taxon>Embleya</taxon>
    </lineage>
</organism>
<dbReference type="InterPro" id="IPR011527">
    <property type="entry name" value="ABC1_TM_dom"/>
</dbReference>
<evidence type="ECO:0000313" key="11">
    <source>
        <dbReference type="Proteomes" id="UP000286931"/>
    </source>
</evidence>
<dbReference type="InterPro" id="IPR003439">
    <property type="entry name" value="ABC_transporter-like_ATP-bd"/>
</dbReference>
<dbReference type="RefSeq" id="WP_126641682.1">
    <property type="nucleotide sequence ID" value="NZ_BIFH01000035.1"/>
</dbReference>